<protein>
    <submittedName>
        <fullName evidence="2">Uncharacterized protein</fullName>
    </submittedName>
</protein>
<feature type="region of interest" description="Disordered" evidence="1">
    <location>
        <begin position="22"/>
        <end position="83"/>
    </location>
</feature>
<proteinExistence type="predicted"/>
<comment type="caution">
    <text evidence="2">The sequence shown here is derived from an EMBL/GenBank/DDBJ whole genome shotgun (WGS) entry which is preliminary data.</text>
</comment>
<feature type="compositionally biased region" description="Acidic residues" evidence="1">
    <location>
        <begin position="53"/>
        <end position="68"/>
    </location>
</feature>
<accession>A0AAV9M6V1</accession>
<evidence type="ECO:0000256" key="1">
    <source>
        <dbReference type="SAM" id="MobiDB-lite"/>
    </source>
</evidence>
<evidence type="ECO:0000313" key="2">
    <source>
        <dbReference type="EMBL" id="KAK4733808.1"/>
    </source>
</evidence>
<name>A0AAV9M6V1_9SOLN</name>
<evidence type="ECO:0000313" key="3">
    <source>
        <dbReference type="Proteomes" id="UP001311915"/>
    </source>
</evidence>
<organism evidence="2 3">
    <name type="scientific">Solanum pinnatisectum</name>
    <name type="common">tansyleaf nightshade</name>
    <dbReference type="NCBI Taxonomy" id="50273"/>
    <lineage>
        <taxon>Eukaryota</taxon>
        <taxon>Viridiplantae</taxon>
        <taxon>Streptophyta</taxon>
        <taxon>Embryophyta</taxon>
        <taxon>Tracheophyta</taxon>
        <taxon>Spermatophyta</taxon>
        <taxon>Magnoliopsida</taxon>
        <taxon>eudicotyledons</taxon>
        <taxon>Gunneridae</taxon>
        <taxon>Pentapetalae</taxon>
        <taxon>asterids</taxon>
        <taxon>lamiids</taxon>
        <taxon>Solanales</taxon>
        <taxon>Solanaceae</taxon>
        <taxon>Solanoideae</taxon>
        <taxon>Solaneae</taxon>
        <taxon>Solanum</taxon>
    </lineage>
</organism>
<sequence>MSSIAFDPCDYDMGDYDCDEEGYGCEDNETNGNESYYSGGEFEENGGHSSYGENEEEASCGSSYDDEGACERSYSHSESEDGFYDDAATCCTSQSQDECKAGMREVPRASVPKGLIFLSLKEGVIPRHILIGSGNVSRLSKSMI</sequence>
<keyword evidence="3" id="KW-1185">Reference proteome</keyword>
<dbReference type="AlphaFoldDB" id="A0AAV9M6V1"/>
<gene>
    <name evidence="2" type="ORF">R3W88_008069</name>
</gene>
<dbReference type="EMBL" id="JAWPEI010000002">
    <property type="protein sequence ID" value="KAK4733808.1"/>
    <property type="molecule type" value="Genomic_DNA"/>
</dbReference>
<reference evidence="2 3" key="1">
    <citation type="submission" date="2023-10" db="EMBL/GenBank/DDBJ databases">
        <title>Genome-Wide Identification Analysis in wild type Solanum Pinnatisectum Reveals Some Genes Defensing Phytophthora Infestans.</title>
        <authorList>
            <person name="Sun C."/>
        </authorList>
    </citation>
    <scope>NUCLEOTIDE SEQUENCE [LARGE SCALE GENOMIC DNA]</scope>
    <source>
        <strain evidence="2">LQN</strain>
        <tissue evidence="2">Leaf</tissue>
    </source>
</reference>
<feature type="compositionally biased region" description="Basic and acidic residues" evidence="1">
    <location>
        <begin position="69"/>
        <end position="79"/>
    </location>
</feature>
<dbReference type="Proteomes" id="UP001311915">
    <property type="component" value="Unassembled WGS sequence"/>
</dbReference>